<keyword evidence="3 5" id="KW-0732">Signal</keyword>
<proteinExistence type="evidence at transcript level"/>
<evidence type="ECO:0000313" key="8">
    <source>
        <dbReference type="Ensembl" id="ENSCSEP00000031337.1"/>
    </source>
</evidence>
<sequence>MARLSGVLLMCLLAGSSKCQDEGAGSKTHITELTPKGHVDTQAEDQGFLTCKNATALVYHILEQLGTMKEKLTTTVQALEETNKRLEASEKKLSAFNETVTDRGTVGQGHRILYTDDFHTWSKIAFSATYPTSFNIVSGSAPQSLVYSRVLSNVGGHYSPDTGFFTAPVKGVYSFTFNSFCWRGEVRCGGSLYHNGKPQVSWYIWRPNQDESGSNSAILTLQVGDTVNVRIWENSRVSDNDHHYSTFSGFLVFPI</sequence>
<dbReference type="InterPro" id="IPR050822">
    <property type="entry name" value="Cerebellin_Synaptic_Org"/>
</dbReference>
<evidence type="ECO:0000313" key="7">
    <source>
        <dbReference type="EMBL" id="AIY69145.1"/>
    </source>
</evidence>
<reference evidence="7" key="1">
    <citation type="journal article" date="2014" name="Dev. Comp. Immunol.">
        <title>sghC1q, a novel C1q family member from half-smooth tongue sole (Cynoglossus semilaevis): Identification, expression and analysis of antibacterial and antiviral activities.</title>
        <authorList>
            <person name="Zeng Y."/>
            <person name="Xiang J."/>
            <person name="Lu Y."/>
            <person name="Chen Y."/>
            <person name="Wang T."/>
            <person name="Gong G."/>
            <person name="Wang L."/>
            <person name="Li X."/>
            <person name="Chen S."/>
            <person name="Sha Z."/>
        </authorList>
    </citation>
    <scope>NUCLEOTIDE SEQUENCE</scope>
</reference>
<evidence type="ECO:0000256" key="5">
    <source>
        <dbReference type="SAM" id="SignalP"/>
    </source>
</evidence>
<reference evidence="8 9" key="2">
    <citation type="journal article" date="2014" name="Nat. Genet.">
        <title>Whole-genome sequence of a flatfish provides insights into ZW sex chromosome evolution and adaptation to a benthic lifestyle.</title>
        <authorList>
            <person name="Chen S."/>
            <person name="Zhang G."/>
            <person name="Shao C."/>
            <person name="Huang Q."/>
            <person name="Liu G."/>
            <person name="Zhang P."/>
            <person name="Song W."/>
            <person name="An N."/>
            <person name="Chalopin D."/>
            <person name="Volff J.N."/>
            <person name="Hong Y."/>
            <person name="Li Q."/>
            <person name="Sha Z."/>
            <person name="Zhou H."/>
            <person name="Xie M."/>
            <person name="Yu Q."/>
            <person name="Liu Y."/>
            <person name="Xiang H."/>
            <person name="Wang N."/>
            <person name="Wu K."/>
            <person name="Yang C."/>
            <person name="Zhou Q."/>
            <person name="Liao X."/>
            <person name="Yang L."/>
            <person name="Hu Q."/>
            <person name="Zhang J."/>
            <person name="Meng L."/>
            <person name="Jin L."/>
            <person name="Tian Y."/>
            <person name="Lian J."/>
            <person name="Yang J."/>
            <person name="Miao G."/>
            <person name="Liu S."/>
            <person name="Liang Z."/>
            <person name="Yan F."/>
            <person name="Li Y."/>
            <person name="Sun B."/>
            <person name="Zhang H."/>
            <person name="Zhang J."/>
            <person name="Zhu Y."/>
            <person name="Du M."/>
            <person name="Zhao Y."/>
            <person name="Schartl M."/>
            <person name="Tang Q."/>
            <person name="Wang J."/>
        </authorList>
    </citation>
    <scope>NUCLEOTIDE SEQUENCE</scope>
</reference>
<dbReference type="EMBL" id="KJ466198">
    <property type="protein sequence ID" value="AIY69146.1"/>
    <property type="molecule type" value="Genomic_DNA"/>
</dbReference>
<evidence type="ECO:0000313" key="9">
    <source>
        <dbReference type="Proteomes" id="UP000265120"/>
    </source>
</evidence>
<evidence type="ECO:0000256" key="1">
    <source>
        <dbReference type="ARBA" id="ARBA00004613"/>
    </source>
</evidence>
<feature type="chain" id="PRO_5010905997" evidence="5">
    <location>
        <begin position="20"/>
        <end position="255"/>
    </location>
</feature>
<keyword evidence="9" id="KW-1185">Reference proteome</keyword>
<keyword evidence="2" id="KW-0964">Secreted</keyword>
<dbReference type="PANTHER" id="PTHR22923:SF102">
    <property type="entry name" value="CEREBELLIN 13-RELATED"/>
    <property type="match status" value="1"/>
</dbReference>
<evidence type="ECO:0000256" key="2">
    <source>
        <dbReference type="ARBA" id="ARBA00022525"/>
    </source>
</evidence>
<evidence type="ECO:0000256" key="3">
    <source>
        <dbReference type="ARBA" id="ARBA00022729"/>
    </source>
</evidence>
<dbReference type="Ensembl" id="ENSCSET00000031745.1">
    <property type="protein sequence ID" value="ENSCSEP00000031337.1"/>
    <property type="gene ID" value="ENSCSEG00000020065.1"/>
</dbReference>
<feature type="signal peptide" evidence="5">
    <location>
        <begin position="1"/>
        <end position="19"/>
    </location>
</feature>
<comment type="subcellular location">
    <subcellularLocation>
        <location evidence="1">Secreted</location>
    </subcellularLocation>
</comment>
<dbReference type="EMBL" id="KJ466197">
    <property type="protein sequence ID" value="AIY69145.1"/>
    <property type="molecule type" value="mRNA"/>
</dbReference>
<dbReference type="Gene3D" id="2.60.120.40">
    <property type="match status" value="1"/>
</dbReference>
<dbReference type="OMA" id="NIYMVLK"/>
<dbReference type="AlphaFoldDB" id="A0A0A7EQL4"/>
<dbReference type="InterPro" id="IPR001073">
    <property type="entry name" value="C1q_dom"/>
</dbReference>
<dbReference type="GO" id="GO:0005576">
    <property type="term" value="C:extracellular region"/>
    <property type="evidence" value="ECO:0007669"/>
    <property type="project" value="UniProtKB-SubCell"/>
</dbReference>
<dbReference type="Proteomes" id="UP000265120">
    <property type="component" value="Chromosome 1"/>
</dbReference>
<keyword evidence="4" id="KW-0175">Coiled coil</keyword>
<dbReference type="PRINTS" id="PR00007">
    <property type="entry name" value="COMPLEMNTC1Q"/>
</dbReference>
<dbReference type="GeneID" id="103385859"/>
<dbReference type="OrthoDB" id="10070467at2759"/>
<dbReference type="SUPFAM" id="SSF49842">
    <property type="entry name" value="TNF-like"/>
    <property type="match status" value="1"/>
</dbReference>
<feature type="domain" description="C1q" evidence="6">
    <location>
        <begin position="119"/>
        <end position="255"/>
    </location>
</feature>
<reference evidence="8" key="3">
    <citation type="submission" date="2025-05" db="UniProtKB">
        <authorList>
            <consortium name="Ensembl"/>
        </authorList>
    </citation>
    <scope>IDENTIFICATION</scope>
</reference>
<evidence type="ECO:0000259" key="6">
    <source>
        <dbReference type="PROSITE" id="PS50871"/>
    </source>
</evidence>
<evidence type="ECO:0000256" key="4">
    <source>
        <dbReference type="SAM" id="Coils"/>
    </source>
</evidence>
<protein>
    <submittedName>
        <fullName evidence="7">SghC1q protein</fullName>
    </submittedName>
</protein>
<dbReference type="SMART" id="SM00110">
    <property type="entry name" value="C1Q"/>
    <property type="match status" value="1"/>
</dbReference>
<dbReference type="STRING" id="244447.ENSCSEP00000031337"/>
<dbReference type="InterPro" id="IPR008983">
    <property type="entry name" value="Tumour_necrosis_fac-like_dom"/>
</dbReference>
<dbReference type="GeneTree" id="ENSGT00950000183116"/>
<dbReference type="RefSeq" id="NP_001290212.1">
    <property type="nucleotide sequence ID" value="NM_001303283.1"/>
</dbReference>
<organism evidence="7">
    <name type="scientific">Cynoglossus semilaevis</name>
    <name type="common">Tongue sole</name>
    <dbReference type="NCBI Taxonomy" id="244447"/>
    <lineage>
        <taxon>Eukaryota</taxon>
        <taxon>Metazoa</taxon>
        <taxon>Chordata</taxon>
        <taxon>Craniata</taxon>
        <taxon>Vertebrata</taxon>
        <taxon>Euteleostomi</taxon>
        <taxon>Actinopterygii</taxon>
        <taxon>Neopterygii</taxon>
        <taxon>Teleostei</taxon>
        <taxon>Neoteleostei</taxon>
        <taxon>Acanthomorphata</taxon>
        <taxon>Carangaria</taxon>
        <taxon>Pleuronectiformes</taxon>
        <taxon>Pleuronectoidei</taxon>
        <taxon>Cynoglossidae</taxon>
        <taxon>Cynoglossinae</taxon>
        <taxon>Cynoglossus</taxon>
    </lineage>
</organism>
<dbReference type="PROSITE" id="PS50871">
    <property type="entry name" value="C1Q"/>
    <property type="match status" value="1"/>
</dbReference>
<gene>
    <name evidence="7" type="primary">sghC1q</name>
</gene>
<feature type="coiled-coil region" evidence="4">
    <location>
        <begin position="62"/>
        <end position="99"/>
    </location>
</feature>
<dbReference type="Pfam" id="PF00386">
    <property type="entry name" value="C1q"/>
    <property type="match status" value="1"/>
</dbReference>
<accession>A0A0A7EQL4</accession>
<dbReference type="PANTHER" id="PTHR22923">
    <property type="entry name" value="CEREBELLIN-RELATED"/>
    <property type="match status" value="1"/>
</dbReference>
<dbReference type="KEGG" id="csem:103385859"/>
<name>A0A0A7EQL4_CYNSE</name>